<organism evidence="2 3">
    <name type="scientific">Araneus ventricosus</name>
    <name type="common">Orbweaver spider</name>
    <name type="synonym">Epeira ventricosa</name>
    <dbReference type="NCBI Taxonomy" id="182803"/>
    <lineage>
        <taxon>Eukaryota</taxon>
        <taxon>Metazoa</taxon>
        <taxon>Ecdysozoa</taxon>
        <taxon>Arthropoda</taxon>
        <taxon>Chelicerata</taxon>
        <taxon>Arachnida</taxon>
        <taxon>Araneae</taxon>
        <taxon>Araneomorphae</taxon>
        <taxon>Entelegynae</taxon>
        <taxon>Araneoidea</taxon>
        <taxon>Araneidae</taxon>
        <taxon>Araneus</taxon>
    </lineage>
</organism>
<comment type="caution">
    <text evidence="2">The sequence shown here is derived from an EMBL/GenBank/DDBJ whole genome shotgun (WGS) entry which is preliminary data.</text>
</comment>
<evidence type="ECO:0000256" key="1">
    <source>
        <dbReference type="SAM" id="MobiDB-lite"/>
    </source>
</evidence>
<feature type="non-terminal residue" evidence="2">
    <location>
        <position position="45"/>
    </location>
</feature>
<evidence type="ECO:0000313" key="2">
    <source>
        <dbReference type="EMBL" id="GBN35085.1"/>
    </source>
</evidence>
<protein>
    <submittedName>
        <fullName evidence="2">Uncharacterized protein</fullName>
    </submittedName>
</protein>
<sequence>MLETDRTRNKYCRFRKERATISGPYGGDPVPLAEPSPPIDKREVT</sequence>
<name>A0A4Y2N6S7_ARAVE</name>
<evidence type="ECO:0000313" key="3">
    <source>
        <dbReference type="Proteomes" id="UP000499080"/>
    </source>
</evidence>
<feature type="region of interest" description="Disordered" evidence="1">
    <location>
        <begin position="18"/>
        <end position="45"/>
    </location>
</feature>
<dbReference type="Proteomes" id="UP000499080">
    <property type="component" value="Unassembled WGS sequence"/>
</dbReference>
<dbReference type="AlphaFoldDB" id="A0A4Y2N6S7"/>
<reference evidence="2 3" key="1">
    <citation type="journal article" date="2019" name="Sci. Rep.">
        <title>Orb-weaving spider Araneus ventricosus genome elucidates the spidroin gene catalogue.</title>
        <authorList>
            <person name="Kono N."/>
            <person name="Nakamura H."/>
            <person name="Ohtoshi R."/>
            <person name="Moran D.A.P."/>
            <person name="Shinohara A."/>
            <person name="Yoshida Y."/>
            <person name="Fujiwara M."/>
            <person name="Mori M."/>
            <person name="Tomita M."/>
            <person name="Arakawa K."/>
        </authorList>
    </citation>
    <scope>NUCLEOTIDE SEQUENCE [LARGE SCALE GENOMIC DNA]</scope>
</reference>
<dbReference type="EMBL" id="BGPR01008637">
    <property type="protein sequence ID" value="GBN35085.1"/>
    <property type="molecule type" value="Genomic_DNA"/>
</dbReference>
<proteinExistence type="predicted"/>
<accession>A0A4Y2N6S7</accession>
<keyword evidence="3" id="KW-1185">Reference proteome</keyword>
<gene>
    <name evidence="2" type="ORF">AVEN_214771_1</name>
</gene>